<keyword evidence="6" id="KW-1185">Reference proteome</keyword>
<feature type="transmembrane region" description="Helical" evidence="4">
    <location>
        <begin position="36"/>
        <end position="56"/>
    </location>
</feature>
<comment type="caution">
    <text evidence="5">The sequence shown here is derived from an EMBL/GenBank/DDBJ whole genome shotgun (WGS) entry which is preliminary data.</text>
</comment>
<gene>
    <name evidence="5" type="ORF">KAF25_008858</name>
</gene>
<sequence length="241" mass="25508">MRDLQHPFFSFSSSLSTIISRIFICDNSIVQDCITFIPLIFFLFFSSLLLPFFSIFPSLDRIMARTKEDLVASKGDASPEIPKSSAGVTKSTAEAPAKRGRGRPPKGAAPMPKKVYVPTGRPRGRPPASGAKKAAAAAKKAKAVTAAAARAAAQNDDGTPKKGRGRPRKAAAAATSDEEPAATTPKEPKKRGRKPKAVEAEVSGDEADDAEPADEDSDKEAATEDTADSPGKDEDDGDDYE</sequence>
<reference evidence="5" key="1">
    <citation type="submission" date="2021-04" db="EMBL/GenBank/DDBJ databases">
        <title>Draft genome of Fusarium avenaceum strain F156N33, isolated from an atmospheric sample in Virginia.</title>
        <authorList>
            <person name="Yang S."/>
            <person name="Vinatzer B.A."/>
            <person name="Coleman J."/>
        </authorList>
    </citation>
    <scope>NUCLEOTIDE SEQUENCE</scope>
    <source>
        <strain evidence="5">F156N33</strain>
    </source>
</reference>
<feature type="compositionally biased region" description="Low complexity" evidence="3">
    <location>
        <begin position="170"/>
        <end position="185"/>
    </location>
</feature>
<protein>
    <submittedName>
        <fullName evidence="5">Uncharacterized protein</fullName>
    </submittedName>
</protein>
<dbReference type="PRINTS" id="PR00929">
    <property type="entry name" value="ATHOOK"/>
</dbReference>
<name>A0A9P7KN19_9HYPO</name>
<dbReference type="InterPro" id="IPR000116">
    <property type="entry name" value="HMGA"/>
</dbReference>
<dbReference type="AlphaFoldDB" id="A0A9P7KN19"/>
<dbReference type="GO" id="GO:0003677">
    <property type="term" value="F:DNA binding"/>
    <property type="evidence" value="ECO:0007669"/>
    <property type="project" value="UniProtKB-KW"/>
</dbReference>
<keyword evidence="4" id="KW-0812">Transmembrane</keyword>
<evidence type="ECO:0000313" key="5">
    <source>
        <dbReference type="EMBL" id="KAG5655739.1"/>
    </source>
</evidence>
<feature type="region of interest" description="Disordered" evidence="3">
    <location>
        <begin position="73"/>
        <end position="241"/>
    </location>
</feature>
<dbReference type="GO" id="GO:0005634">
    <property type="term" value="C:nucleus"/>
    <property type="evidence" value="ECO:0007669"/>
    <property type="project" value="InterPro"/>
</dbReference>
<dbReference type="InterPro" id="IPR017956">
    <property type="entry name" value="AT_hook_DNA-bd_motif"/>
</dbReference>
<organism evidence="5 6">
    <name type="scientific">Fusarium avenaceum</name>
    <dbReference type="NCBI Taxonomy" id="40199"/>
    <lineage>
        <taxon>Eukaryota</taxon>
        <taxon>Fungi</taxon>
        <taxon>Dikarya</taxon>
        <taxon>Ascomycota</taxon>
        <taxon>Pezizomycotina</taxon>
        <taxon>Sordariomycetes</taxon>
        <taxon>Hypocreomycetidae</taxon>
        <taxon>Hypocreales</taxon>
        <taxon>Nectriaceae</taxon>
        <taxon>Fusarium</taxon>
        <taxon>Fusarium tricinctum species complex</taxon>
    </lineage>
</organism>
<evidence type="ECO:0000256" key="1">
    <source>
        <dbReference type="ARBA" id="ARBA00022737"/>
    </source>
</evidence>
<evidence type="ECO:0000256" key="4">
    <source>
        <dbReference type="SAM" id="Phobius"/>
    </source>
</evidence>
<feature type="compositionally biased region" description="Low complexity" evidence="3">
    <location>
        <begin position="131"/>
        <end position="153"/>
    </location>
</feature>
<feature type="transmembrane region" description="Helical" evidence="4">
    <location>
        <begin position="7"/>
        <end position="24"/>
    </location>
</feature>
<dbReference type="EMBL" id="JAGPUO010000026">
    <property type="protein sequence ID" value="KAG5655739.1"/>
    <property type="molecule type" value="Genomic_DNA"/>
</dbReference>
<proteinExistence type="predicted"/>
<evidence type="ECO:0000256" key="3">
    <source>
        <dbReference type="SAM" id="MobiDB-lite"/>
    </source>
</evidence>
<keyword evidence="4" id="KW-1133">Transmembrane helix</keyword>
<keyword evidence="4" id="KW-0472">Membrane</keyword>
<feature type="compositionally biased region" description="Acidic residues" evidence="3">
    <location>
        <begin position="202"/>
        <end position="241"/>
    </location>
</feature>
<dbReference type="Proteomes" id="UP000782241">
    <property type="component" value="Unassembled WGS sequence"/>
</dbReference>
<accession>A0A9P7KN19</accession>
<dbReference type="SMART" id="SM00384">
    <property type="entry name" value="AT_hook"/>
    <property type="match status" value="4"/>
</dbReference>
<evidence type="ECO:0000256" key="2">
    <source>
        <dbReference type="ARBA" id="ARBA00023125"/>
    </source>
</evidence>
<dbReference type="GO" id="GO:0000785">
    <property type="term" value="C:chromatin"/>
    <property type="evidence" value="ECO:0007669"/>
    <property type="project" value="InterPro"/>
</dbReference>
<keyword evidence="1" id="KW-0677">Repeat</keyword>
<keyword evidence="2" id="KW-0238">DNA-binding</keyword>
<dbReference type="PRINTS" id="PR00930">
    <property type="entry name" value="HIGHMOBLTYIY"/>
</dbReference>
<evidence type="ECO:0000313" key="6">
    <source>
        <dbReference type="Proteomes" id="UP000782241"/>
    </source>
</evidence>
<dbReference type="GO" id="GO:0006355">
    <property type="term" value="P:regulation of DNA-templated transcription"/>
    <property type="evidence" value="ECO:0007669"/>
    <property type="project" value="InterPro"/>
</dbReference>